<feature type="transmembrane region" description="Helical" evidence="5">
    <location>
        <begin position="261"/>
        <end position="279"/>
    </location>
</feature>
<dbReference type="CDD" id="cd17477">
    <property type="entry name" value="MFS_YcaD_like"/>
    <property type="match status" value="1"/>
</dbReference>
<feature type="transmembrane region" description="Helical" evidence="5">
    <location>
        <begin position="352"/>
        <end position="369"/>
    </location>
</feature>
<dbReference type="InterPro" id="IPR020846">
    <property type="entry name" value="MFS_dom"/>
</dbReference>
<keyword evidence="8" id="KW-1185">Reference proteome</keyword>
<dbReference type="PROSITE" id="PS50850">
    <property type="entry name" value="MFS"/>
    <property type="match status" value="1"/>
</dbReference>
<dbReference type="GO" id="GO:0005886">
    <property type="term" value="C:plasma membrane"/>
    <property type="evidence" value="ECO:0007669"/>
    <property type="project" value="TreeGrafter"/>
</dbReference>
<accession>A0A1E3WBB8</accession>
<evidence type="ECO:0000313" key="7">
    <source>
        <dbReference type="EMBL" id="ODS03086.1"/>
    </source>
</evidence>
<feature type="transmembrane region" description="Helical" evidence="5">
    <location>
        <begin position="70"/>
        <end position="89"/>
    </location>
</feature>
<dbReference type="RefSeq" id="WP_069623715.1">
    <property type="nucleotide sequence ID" value="NZ_LPWD01000173.1"/>
</dbReference>
<dbReference type="PANTHER" id="PTHR23521:SF3">
    <property type="entry name" value="MFS TRANSPORTER"/>
    <property type="match status" value="1"/>
</dbReference>
<feature type="transmembrane region" description="Helical" evidence="5">
    <location>
        <begin position="155"/>
        <end position="175"/>
    </location>
</feature>
<evidence type="ECO:0000256" key="2">
    <source>
        <dbReference type="ARBA" id="ARBA00022989"/>
    </source>
</evidence>
<dbReference type="InterPro" id="IPR011701">
    <property type="entry name" value="MFS"/>
</dbReference>
<feature type="transmembrane region" description="Helical" evidence="5">
    <location>
        <begin position="196"/>
        <end position="218"/>
    </location>
</feature>
<evidence type="ECO:0000313" key="8">
    <source>
        <dbReference type="Proteomes" id="UP000095042"/>
    </source>
</evidence>
<proteinExistence type="predicted"/>
<dbReference type="OrthoDB" id="9810614at2"/>
<evidence type="ECO:0000256" key="3">
    <source>
        <dbReference type="ARBA" id="ARBA00023136"/>
    </source>
</evidence>
<keyword evidence="3 5" id="KW-0472">Membrane</keyword>
<protein>
    <recommendedName>
        <fullName evidence="6">Major facilitator superfamily (MFS) profile domain-containing protein</fullName>
    </recommendedName>
</protein>
<feature type="transmembrane region" description="Helical" evidence="5">
    <location>
        <begin position="326"/>
        <end position="346"/>
    </location>
</feature>
<feature type="domain" description="Major facilitator superfamily (MFS) profile" evidence="6">
    <location>
        <begin position="196"/>
        <end position="424"/>
    </location>
</feature>
<dbReference type="GO" id="GO:0022857">
    <property type="term" value="F:transmembrane transporter activity"/>
    <property type="evidence" value="ECO:0007669"/>
    <property type="project" value="InterPro"/>
</dbReference>
<evidence type="ECO:0000256" key="5">
    <source>
        <dbReference type="SAM" id="Phobius"/>
    </source>
</evidence>
<evidence type="ECO:0000256" key="4">
    <source>
        <dbReference type="SAM" id="MobiDB-lite"/>
    </source>
</evidence>
<dbReference type="EMBL" id="LPWD01000173">
    <property type="protein sequence ID" value="ODS03086.1"/>
    <property type="molecule type" value="Genomic_DNA"/>
</dbReference>
<feature type="transmembrane region" description="Helical" evidence="5">
    <location>
        <begin position="33"/>
        <end position="58"/>
    </location>
</feature>
<dbReference type="AlphaFoldDB" id="A0A1E3WBB8"/>
<keyword evidence="2 5" id="KW-1133">Transmembrane helix</keyword>
<reference evidence="7 8" key="1">
    <citation type="journal article" date="2016" name="Environ. Microbiol.">
        <title>New Methyloceanibacter diversity from North Sea sediments includes methanotroph containing solely the soluble methane monooxygenase.</title>
        <authorList>
            <person name="Vekeman B."/>
            <person name="Kerckhof F.M."/>
            <person name="Cremers G."/>
            <person name="de Vos P."/>
            <person name="Vandamme P."/>
            <person name="Boon N."/>
            <person name="Op den Camp H.J."/>
            <person name="Heylen K."/>
        </authorList>
    </citation>
    <scope>NUCLEOTIDE SEQUENCE [LARGE SCALE GENOMIC DNA]</scope>
    <source>
        <strain evidence="7 8">R-67177</strain>
    </source>
</reference>
<feature type="transmembrane region" description="Helical" evidence="5">
    <location>
        <begin position="230"/>
        <end position="249"/>
    </location>
</feature>
<feature type="compositionally biased region" description="Basic and acidic residues" evidence="4">
    <location>
        <begin position="412"/>
        <end position="424"/>
    </location>
</feature>
<dbReference type="Gene3D" id="1.20.1250.20">
    <property type="entry name" value="MFS general substrate transporter like domains"/>
    <property type="match status" value="2"/>
</dbReference>
<dbReference type="InterPro" id="IPR036259">
    <property type="entry name" value="MFS_trans_sf"/>
</dbReference>
<dbReference type="PANTHER" id="PTHR23521">
    <property type="entry name" value="TRANSPORTER MFS SUPERFAMILY"/>
    <property type="match status" value="1"/>
</dbReference>
<keyword evidence="1 5" id="KW-0812">Transmembrane</keyword>
<dbReference type="Proteomes" id="UP000095042">
    <property type="component" value="Unassembled WGS sequence"/>
</dbReference>
<dbReference type="InterPro" id="IPR047200">
    <property type="entry name" value="MFS_YcaD-like"/>
</dbReference>
<feature type="transmembrane region" description="Helical" evidence="5">
    <location>
        <begin position="128"/>
        <end position="149"/>
    </location>
</feature>
<dbReference type="Pfam" id="PF07690">
    <property type="entry name" value="MFS_1"/>
    <property type="match status" value="1"/>
</dbReference>
<evidence type="ECO:0000259" key="6">
    <source>
        <dbReference type="PROSITE" id="PS50850"/>
    </source>
</evidence>
<sequence length="424" mass="44584">MLVSLLFLLIATIFLELGNGLLGVLVPIQGERAGFSVVTIGTLGTLYYSGFVVGCMFLPRIIRRFGHIRSFAAFAALGSSAALIHALAIAPLPWLALRAVVGLCLAGLLIVIESWLNNQATPQSRGHVFGLYMAATWFGIVGGQLLFSVPSSETFQLFAVVAIAISLSLVPVTLTTGAVPTIPQVTSVNLVGLYRLAPVGLVGCLAVGLANGAFWTFAPLFARAWSGTSLGVSLFMSAAVIGGALSQWPIGRFSDRVDRRWVIAAVCLASAAVAVSLLLDFVGSNWIFLGLTALFGAFALSLYPLCVAHVNDRADPEASVEVSSRLLLVFGFGAIVGPFLASFLIAELGITSLLGFIASIHVALALYTFGRIKAASPVPEPERTVFTPSPPLAHGTQAVVELQQSAEDDDDVAHPEQHTAGDQR</sequence>
<name>A0A1E3WBB8_9HYPH</name>
<feature type="transmembrane region" description="Helical" evidence="5">
    <location>
        <begin position="285"/>
        <end position="305"/>
    </location>
</feature>
<feature type="region of interest" description="Disordered" evidence="4">
    <location>
        <begin position="397"/>
        <end position="424"/>
    </location>
</feature>
<dbReference type="SUPFAM" id="SSF103473">
    <property type="entry name" value="MFS general substrate transporter"/>
    <property type="match status" value="1"/>
</dbReference>
<organism evidence="7 8">
    <name type="scientific">Methyloceanibacter marginalis</name>
    <dbReference type="NCBI Taxonomy" id="1774971"/>
    <lineage>
        <taxon>Bacteria</taxon>
        <taxon>Pseudomonadati</taxon>
        <taxon>Pseudomonadota</taxon>
        <taxon>Alphaproteobacteria</taxon>
        <taxon>Hyphomicrobiales</taxon>
        <taxon>Hyphomicrobiaceae</taxon>
        <taxon>Methyloceanibacter</taxon>
    </lineage>
</organism>
<gene>
    <name evidence="7" type="ORF">AUC71_11665</name>
</gene>
<feature type="transmembrane region" description="Helical" evidence="5">
    <location>
        <begin position="95"/>
        <end position="116"/>
    </location>
</feature>
<evidence type="ECO:0000256" key="1">
    <source>
        <dbReference type="ARBA" id="ARBA00022692"/>
    </source>
</evidence>
<comment type="caution">
    <text evidence="7">The sequence shown here is derived from an EMBL/GenBank/DDBJ whole genome shotgun (WGS) entry which is preliminary data.</text>
</comment>